<reference evidence="1" key="1">
    <citation type="journal article" date="2014" name="Front. Microbiol.">
        <title>High frequency of phylogenetically diverse reductive dehalogenase-homologous genes in deep subseafloor sedimentary metagenomes.</title>
        <authorList>
            <person name="Kawai M."/>
            <person name="Futagami T."/>
            <person name="Toyoda A."/>
            <person name="Takaki Y."/>
            <person name="Nishi S."/>
            <person name="Hori S."/>
            <person name="Arai W."/>
            <person name="Tsubouchi T."/>
            <person name="Morono Y."/>
            <person name="Uchiyama I."/>
            <person name="Ito T."/>
            <person name="Fujiyama A."/>
            <person name="Inagaki F."/>
            <person name="Takami H."/>
        </authorList>
    </citation>
    <scope>NUCLEOTIDE SEQUENCE</scope>
    <source>
        <strain evidence="1">Expedition CK06-06</strain>
    </source>
</reference>
<feature type="non-terminal residue" evidence="1">
    <location>
        <position position="50"/>
    </location>
</feature>
<name>X1CD27_9ZZZZ</name>
<gene>
    <name evidence="1" type="ORF">S01H4_40797</name>
</gene>
<proteinExistence type="predicted"/>
<dbReference type="EMBL" id="BART01022259">
    <property type="protein sequence ID" value="GAG94173.1"/>
    <property type="molecule type" value="Genomic_DNA"/>
</dbReference>
<comment type="caution">
    <text evidence="1">The sequence shown here is derived from an EMBL/GenBank/DDBJ whole genome shotgun (WGS) entry which is preliminary data.</text>
</comment>
<dbReference type="AlphaFoldDB" id="X1CD27"/>
<accession>X1CD27</accession>
<evidence type="ECO:0000313" key="1">
    <source>
        <dbReference type="EMBL" id="GAG94173.1"/>
    </source>
</evidence>
<organism evidence="1">
    <name type="scientific">marine sediment metagenome</name>
    <dbReference type="NCBI Taxonomy" id="412755"/>
    <lineage>
        <taxon>unclassified sequences</taxon>
        <taxon>metagenomes</taxon>
        <taxon>ecological metagenomes</taxon>
    </lineage>
</organism>
<protein>
    <submittedName>
        <fullName evidence="1">Uncharacterized protein</fullName>
    </submittedName>
</protein>
<sequence length="50" mass="5787">MNFTSKKFVKRVYRCLFIGFALLMLPANSFAGTDILKNFSFDDCDPFEAR</sequence>